<comment type="caution">
    <text evidence="3">The sequence shown here is derived from an EMBL/GenBank/DDBJ whole genome shotgun (WGS) entry which is preliminary data.</text>
</comment>
<feature type="non-terminal residue" evidence="3">
    <location>
        <position position="1"/>
    </location>
</feature>
<gene>
    <name evidence="3" type="ORF">RFI_18271</name>
</gene>
<protein>
    <submittedName>
        <fullName evidence="3">Uncharacterized protein</fullName>
    </submittedName>
</protein>
<accession>X6MZS0</accession>
<feature type="region of interest" description="Disordered" evidence="1">
    <location>
        <begin position="1"/>
        <end position="44"/>
    </location>
</feature>
<dbReference type="EMBL" id="ASPP01014190">
    <property type="protein sequence ID" value="ETO18969.1"/>
    <property type="molecule type" value="Genomic_DNA"/>
</dbReference>
<organism evidence="3 4">
    <name type="scientific">Reticulomyxa filosa</name>
    <dbReference type="NCBI Taxonomy" id="46433"/>
    <lineage>
        <taxon>Eukaryota</taxon>
        <taxon>Sar</taxon>
        <taxon>Rhizaria</taxon>
        <taxon>Retaria</taxon>
        <taxon>Foraminifera</taxon>
        <taxon>Monothalamids</taxon>
        <taxon>Reticulomyxidae</taxon>
        <taxon>Reticulomyxa</taxon>
    </lineage>
</organism>
<evidence type="ECO:0000313" key="4">
    <source>
        <dbReference type="Proteomes" id="UP000023152"/>
    </source>
</evidence>
<reference evidence="3 4" key="1">
    <citation type="journal article" date="2013" name="Curr. Biol.">
        <title>The Genome of the Foraminiferan Reticulomyxa filosa.</title>
        <authorList>
            <person name="Glockner G."/>
            <person name="Hulsmann N."/>
            <person name="Schleicher M."/>
            <person name="Noegel A.A."/>
            <person name="Eichinger L."/>
            <person name="Gallinger C."/>
            <person name="Pawlowski J."/>
            <person name="Sierra R."/>
            <person name="Euteneuer U."/>
            <person name="Pillet L."/>
            <person name="Moustafa A."/>
            <person name="Platzer M."/>
            <person name="Groth M."/>
            <person name="Szafranski K."/>
            <person name="Schliwa M."/>
        </authorList>
    </citation>
    <scope>NUCLEOTIDE SEQUENCE [LARGE SCALE GENOMIC DNA]</scope>
</reference>
<keyword evidence="2" id="KW-1133">Transmembrane helix</keyword>
<feature type="non-terminal residue" evidence="3">
    <location>
        <position position="309"/>
    </location>
</feature>
<evidence type="ECO:0000256" key="1">
    <source>
        <dbReference type="SAM" id="MobiDB-lite"/>
    </source>
</evidence>
<evidence type="ECO:0000256" key="2">
    <source>
        <dbReference type="SAM" id="Phobius"/>
    </source>
</evidence>
<keyword evidence="2" id="KW-0812">Transmembrane</keyword>
<name>X6MZS0_RETFI</name>
<feature type="compositionally biased region" description="Basic and acidic residues" evidence="1">
    <location>
        <begin position="1"/>
        <end position="26"/>
    </location>
</feature>
<proteinExistence type="predicted"/>
<feature type="transmembrane region" description="Helical" evidence="2">
    <location>
        <begin position="227"/>
        <end position="249"/>
    </location>
</feature>
<evidence type="ECO:0000313" key="3">
    <source>
        <dbReference type="EMBL" id="ETO18969.1"/>
    </source>
</evidence>
<dbReference type="Proteomes" id="UP000023152">
    <property type="component" value="Unassembled WGS sequence"/>
</dbReference>
<feature type="transmembrane region" description="Helical" evidence="2">
    <location>
        <begin position="149"/>
        <end position="170"/>
    </location>
</feature>
<keyword evidence="2" id="KW-0472">Membrane</keyword>
<sequence length="309" mass="36325">DWYKKEERLQNQARNEDESKMKKEKTGNSPRKQIGGTPKHDKWNEAMKGEVSECVQTDFMTCKQDWDYLLDGVLEQSIRKLVTLDLSSCDKSELDSFRSLSLEMAPRSPNKNSSHTDQIFRQWILDANGSRTVFRDSKRNLGDMRARECLVFQIVSFFKFVVDVIFQLGLHYNPKFFSIMAEIFNHQHSLYIPNMTRTFPMDKDTVMMNIMGNWIVNDESVLDKIHFMYLHLVEYFGSIGGFQLLLMAINQDTQSNKTRPSLSHTPTSNPESQTRVNEEQLVHINNFFTYVIHYLDQSQKYWVLEQLFE</sequence>
<dbReference type="AlphaFoldDB" id="X6MZS0"/>
<keyword evidence="4" id="KW-1185">Reference proteome</keyword>
<feature type="region of interest" description="Disordered" evidence="1">
    <location>
        <begin position="256"/>
        <end position="275"/>
    </location>
</feature>